<keyword evidence="7 13" id="KW-0227">DNA damage</keyword>
<dbReference type="EMBL" id="SLYB01000004">
    <property type="protein sequence ID" value="TCP96582.1"/>
    <property type="molecule type" value="Genomic_DNA"/>
</dbReference>
<evidence type="ECO:0000256" key="11">
    <source>
        <dbReference type="ARBA" id="ARBA00023236"/>
    </source>
</evidence>
<dbReference type="Proteomes" id="UP000295763">
    <property type="component" value="Unassembled WGS sequence"/>
</dbReference>
<dbReference type="InterPro" id="IPR001238">
    <property type="entry name" value="DNA-binding_RecF"/>
</dbReference>
<evidence type="ECO:0000256" key="7">
    <source>
        <dbReference type="ARBA" id="ARBA00022763"/>
    </source>
</evidence>
<keyword evidence="8 13" id="KW-0067">ATP-binding</keyword>
<keyword evidence="17" id="KW-1185">Reference proteome</keyword>
<dbReference type="PROSITE" id="PS00618">
    <property type="entry name" value="RECF_2"/>
    <property type="match status" value="1"/>
</dbReference>
<evidence type="ECO:0000256" key="4">
    <source>
        <dbReference type="ARBA" id="ARBA00022490"/>
    </source>
</evidence>
<evidence type="ECO:0000256" key="3">
    <source>
        <dbReference type="ARBA" id="ARBA00020170"/>
    </source>
</evidence>
<evidence type="ECO:0000256" key="8">
    <source>
        <dbReference type="ARBA" id="ARBA00022840"/>
    </source>
</evidence>
<evidence type="ECO:0000313" key="16">
    <source>
        <dbReference type="EMBL" id="TCP96582.1"/>
    </source>
</evidence>
<evidence type="ECO:0000259" key="15">
    <source>
        <dbReference type="Pfam" id="PF02463"/>
    </source>
</evidence>
<evidence type="ECO:0000256" key="9">
    <source>
        <dbReference type="ARBA" id="ARBA00023125"/>
    </source>
</evidence>
<gene>
    <name evidence="13" type="primary">recF</name>
    <name evidence="16" type="ORF">EDC44_104115</name>
</gene>
<dbReference type="InterPro" id="IPR018078">
    <property type="entry name" value="DNA-binding_RecF_CS"/>
</dbReference>
<evidence type="ECO:0000256" key="14">
    <source>
        <dbReference type="RuleBase" id="RU000578"/>
    </source>
</evidence>
<dbReference type="GO" id="GO:0005737">
    <property type="term" value="C:cytoplasm"/>
    <property type="evidence" value="ECO:0007669"/>
    <property type="project" value="UniProtKB-SubCell"/>
</dbReference>
<dbReference type="GO" id="GO:0006302">
    <property type="term" value="P:double-strand break repair"/>
    <property type="evidence" value="ECO:0007669"/>
    <property type="project" value="TreeGrafter"/>
</dbReference>
<dbReference type="PANTHER" id="PTHR32182">
    <property type="entry name" value="DNA REPLICATION AND REPAIR PROTEIN RECF"/>
    <property type="match status" value="1"/>
</dbReference>
<feature type="binding site" evidence="13">
    <location>
        <begin position="30"/>
        <end position="37"/>
    </location>
    <ligand>
        <name>ATP</name>
        <dbReference type="ChEBI" id="CHEBI:30616"/>
    </ligand>
</feature>
<evidence type="ECO:0000313" key="17">
    <source>
        <dbReference type="Proteomes" id="UP000295763"/>
    </source>
</evidence>
<dbReference type="GO" id="GO:0000731">
    <property type="term" value="P:DNA synthesis involved in DNA repair"/>
    <property type="evidence" value="ECO:0007669"/>
    <property type="project" value="TreeGrafter"/>
</dbReference>
<comment type="function">
    <text evidence="12 13 14">The RecF protein is involved in DNA metabolism; it is required for DNA replication and normal SOS inducibility. RecF binds preferentially to single-stranded, linear DNA. It also seems to bind ATP.</text>
</comment>
<dbReference type="Pfam" id="PF02463">
    <property type="entry name" value="SMC_N"/>
    <property type="match status" value="1"/>
</dbReference>
<sequence>MAISRLLIENFRNLKAVDLEFDHGFNFLMGNNGSGKTSLLEAIFYLGHGRSFKSAVSNRIISYDEPHFTLHGKIQEQQHHWSVGLQKHRQGNTIVKINGEDGNKIADLAHLLPMQIITPEGLTLLNGGPSYRRAFLDWGLFHHQTGFHSAWSNLHRLLKQRNSALQQTTHYAPLKIWDVELAKLAHQVTEWRANYAEALRPEIEQTCRLFLPELEISVSFHQGWEKNTEYADLLAVHFERDKTMGYTASGPQRADFRFKANGLPVEDVLSRGQLKLLMCALRLAQGEHLMLEKQRHCIFLIDDFASELDQTKRSLLAERLQQSGSQVFVTAITQDQLKQMQPEKHRTFGVDNGKLQLWNESL</sequence>
<comment type="subcellular location">
    <subcellularLocation>
        <location evidence="1 13 14">Cytoplasm</location>
    </subcellularLocation>
</comment>
<reference evidence="16 17" key="1">
    <citation type="submission" date="2019-03" db="EMBL/GenBank/DDBJ databases">
        <title>Genomic Encyclopedia of Type Strains, Phase IV (KMG-IV): sequencing the most valuable type-strain genomes for metagenomic binning, comparative biology and taxonomic classification.</title>
        <authorList>
            <person name="Goeker M."/>
        </authorList>
    </citation>
    <scope>NUCLEOTIDE SEQUENCE [LARGE SCALE GENOMIC DNA]</scope>
    <source>
        <strain evidence="16 17">DSM 28404</strain>
    </source>
</reference>
<dbReference type="FunFam" id="1.20.1050.90:FF:000001">
    <property type="entry name" value="DNA replication and repair protein RecF"/>
    <property type="match status" value="1"/>
</dbReference>
<keyword evidence="5 13" id="KW-0235">DNA replication</keyword>
<evidence type="ECO:0000256" key="6">
    <source>
        <dbReference type="ARBA" id="ARBA00022741"/>
    </source>
</evidence>
<protein>
    <recommendedName>
        <fullName evidence="3 13">DNA replication and repair protein RecF</fullName>
    </recommendedName>
</protein>
<evidence type="ECO:0000256" key="1">
    <source>
        <dbReference type="ARBA" id="ARBA00004496"/>
    </source>
</evidence>
<dbReference type="Gene3D" id="1.20.1050.90">
    <property type="entry name" value="RecF/RecN/SMC, N-terminal domain"/>
    <property type="match status" value="1"/>
</dbReference>
<keyword evidence="11 13" id="KW-0742">SOS response</keyword>
<keyword evidence="4 13" id="KW-0963">Cytoplasm</keyword>
<dbReference type="OrthoDB" id="9803889at2"/>
<evidence type="ECO:0000256" key="2">
    <source>
        <dbReference type="ARBA" id="ARBA00008016"/>
    </source>
</evidence>
<dbReference type="PROSITE" id="PS00617">
    <property type="entry name" value="RECF_1"/>
    <property type="match status" value="1"/>
</dbReference>
<keyword evidence="10 13" id="KW-0234">DNA repair</keyword>
<dbReference type="AlphaFoldDB" id="A0A4R2TNR0"/>
<dbReference type="NCBIfam" id="TIGR00611">
    <property type="entry name" value="recf"/>
    <property type="match status" value="1"/>
</dbReference>
<comment type="caution">
    <text evidence="16">The sequence shown here is derived from an EMBL/GenBank/DDBJ whole genome shotgun (WGS) entry which is preliminary data.</text>
</comment>
<proteinExistence type="inferred from homology"/>
<name>A0A4R2TNR0_9PAST</name>
<dbReference type="GO" id="GO:0003697">
    <property type="term" value="F:single-stranded DNA binding"/>
    <property type="evidence" value="ECO:0007669"/>
    <property type="project" value="UniProtKB-UniRule"/>
</dbReference>
<dbReference type="GO" id="GO:0006260">
    <property type="term" value="P:DNA replication"/>
    <property type="evidence" value="ECO:0007669"/>
    <property type="project" value="UniProtKB-UniRule"/>
</dbReference>
<evidence type="ECO:0000256" key="10">
    <source>
        <dbReference type="ARBA" id="ARBA00023204"/>
    </source>
</evidence>
<dbReference type="InterPro" id="IPR027417">
    <property type="entry name" value="P-loop_NTPase"/>
</dbReference>
<dbReference type="InterPro" id="IPR003395">
    <property type="entry name" value="RecF/RecN/SMC_N"/>
</dbReference>
<dbReference type="InterPro" id="IPR042174">
    <property type="entry name" value="RecF_2"/>
</dbReference>
<dbReference type="GO" id="GO:0005524">
    <property type="term" value="F:ATP binding"/>
    <property type="evidence" value="ECO:0007669"/>
    <property type="project" value="UniProtKB-UniRule"/>
</dbReference>
<dbReference type="HAMAP" id="MF_00365">
    <property type="entry name" value="RecF"/>
    <property type="match status" value="1"/>
</dbReference>
<evidence type="ECO:0000256" key="13">
    <source>
        <dbReference type="HAMAP-Rule" id="MF_00365"/>
    </source>
</evidence>
<dbReference type="GO" id="GO:0009432">
    <property type="term" value="P:SOS response"/>
    <property type="evidence" value="ECO:0007669"/>
    <property type="project" value="UniProtKB-UniRule"/>
</dbReference>
<dbReference type="SUPFAM" id="SSF52540">
    <property type="entry name" value="P-loop containing nucleoside triphosphate hydrolases"/>
    <property type="match status" value="1"/>
</dbReference>
<evidence type="ECO:0000256" key="5">
    <source>
        <dbReference type="ARBA" id="ARBA00022705"/>
    </source>
</evidence>
<dbReference type="PANTHER" id="PTHR32182:SF0">
    <property type="entry name" value="DNA REPLICATION AND REPAIR PROTEIN RECF"/>
    <property type="match status" value="1"/>
</dbReference>
<keyword evidence="9 13" id="KW-0238">DNA-binding</keyword>
<evidence type="ECO:0000256" key="12">
    <source>
        <dbReference type="ARBA" id="ARBA00025401"/>
    </source>
</evidence>
<organism evidence="16 17">
    <name type="scientific">Cricetibacter osteomyelitidis</name>
    <dbReference type="NCBI Taxonomy" id="1521931"/>
    <lineage>
        <taxon>Bacteria</taxon>
        <taxon>Pseudomonadati</taxon>
        <taxon>Pseudomonadota</taxon>
        <taxon>Gammaproteobacteria</taxon>
        <taxon>Pasteurellales</taxon>
        <taxon>Pasteurellaceae</taxon>
        <taxon>Cricetibacter</taxon>
    </lineage>
</organism>
<comment type="similarity">
    <text evidence="2 13 14">Belongs to the RecF family.</text>
</comment>
<feature type="domain" description="RecF/RecN/SMC N-terminal" evidence="15">
    <location>
        <begin position="3"/>
        <end position="342"/>
    </location>
</feature>
<accession>A0A4R2TNR0</accession>
<keyword evidence="6 13" id="KW-0547">Nucleotide-binding</keyword>
<dbReference type="Gene3D" id="3.40.50.300">
    <property type="entry name" value="P-loop containing nucleotide triphosphate hydrolases"/>
    <property type="match status" value="1"/>
</dbReference>
<dbReference type="RefSeq" id="WP_131975329.1">
    <property type="nucleotide sequence ID" value="NZ_SLYB01000004.1"/>
</dbReference>